<dbReference type="AlphaFoldDB" id="A0A7R9QTJ2"/>
<feature type="compositionally biased region" description="Polar residues" evidence="1">
    <location>
        <begin position="65"/>
        <end position="79"/>
    </location>
</feature>
<dbReference type="EMBL" id="CAJPVJ010013727">
    <property type="protein sequence ID" value="CAG2175000.1"/>
    <property type="molecule type" value="Genomic_DNA"/>
</dbReference>
<accession>A0A7R9QTJ2</accession>
<name>A0A7R9QTJ2_9ACAR</name>
<protein>
    <submittedName>
        <fullName evidence="2">Uncharacterized protein</fullName>
    </submittedName>
</protein>
<evidence type="ECO:0000256" key="1">
    <source>
        <dbReference type="SAM" id="MobiDB-lite"/>
    </source>
</evidence>
<feature type="region of interest" description="Disordered" evidence="1">
    <location>
        <begin position="58"/>
        <end position="79"/>
    </location>
</feature>
<dbReference type="OrthoDB" id="10618565at2759"/>
<dbReference type="Proteomes" id="UP000728032">
    <property type="component" value="Unassembled WGS sequence"/>
</dbReference>
<reference evidence="2" key="1">
    <citation type="submission" date="2020-11" db="EMBL/GenBank/DDBJ databases">
        <authorList>
            <person name="Tran Van P."/>
        </authorList>
    </citation>
    <scope>NUCLEOTIDE SEQUENCE</scope>
</reference>
<evidence type="ECO:0000313" key="3">
    <source>
        <dbReference type="Proteomes" id="UP000728032"/>
    </source>
</evidence>
<evidence type="ECO:0000313" key="2">
    <source>
        <dbReference type="EMBL" id="CAD7657814.1"/>
    </source>
</evidence>
<keyword evidence="3" id="KW-1185">Reference proteome</keyword>
<gene>
    <name evidence="2" type="ORF">ONB1V03_LOCUS14439</name>
</gene>
<proteinExistence type="predicted"/>
<organism evidence="2">
    <name type="scientific">Oppiella nova</name>
    <dbReference type="NCBI Taxonomy" id="334625"/>
    <lineage>
        <taxon>Eukaryota</taxon>
        <taxon>Metazoa</taxon>
        <taxon>Ecdysozoa</taxon>
        <taxon>Arthropoda</taxon>
        <taxon>Chelicerata</taxon>
        <taxon>Arachnida</taxon>
        <taxon>Acari</taxon>
        <taxon>Acariformes</taxon>
        <taxon>Sarcoptiformes</taxon>
        <taxon>Oribatida</taxon>
        <taxon>Brachypylina</taxon>
        <taxon>Oppioidea</taxon>
        <taxon>Oppiidae</taxon>
        <taxon>Oppiella</taxon>
    </lineage>
</organism>
<sequence>MALPSHLDAAFIDENRDKVYVKNNYLFWREYRSSIAMNQLLVRMSSNKSRVKQIAIKKANRKPKQLTQRSKLLSQNPKL</sequence>
<dbReference type="EMBL" id="OC928552">
    <property type="protein sequence ID" value="CAD7657814.1"/>
    <property type="molecule type" value="Genomic_DNA"/>
</dbReference>